<comment type="caution">
    <text evidence="2">The sequence shown here is derived from an EMBL/GenBank/DDBJ whole genome shotgun (WGS) entry which is preliminary data.</text>
</comment>
<name>A0A016SQ90_9BILA</name>
<evidence type="ECO:0000313" key="3">
    <source>
        <dbReference type="Proteomes" id="UP000024635"/>
    </source>
</evidence>
<keyword evidence="3" id="KW-1185">Reference proteome</keyword>
<keyword evidence="1" id="KW-0732">Signal</keyword>
<proteinExistence type="predicted"/>
<dbReference type="EMBL" id="JARK01001525">
    <property type="protein sequence ID" value="EYB92873.1"/>
    <property type="molecule type" value="Genomic_DNA"/>
</dbReference>
<dbReference type="AlphaFoldDB" id="A0A016SQ90"/>
<feature type="chain" id="PRO_5001487040" evidence="1">
    <location>
        <begin position="22"/>
        <end position="113"/>
    </location>
</feature>
<organism evidence="2 3">
    <name type="scientific">Ancylostoma ceylanicum</name>
    <dbReference type="NCBI Taxonomy" id="53326"/>
    <lineage>
        <taxon>Eukaryota</taxon>
        <taxon>Metazoa</taxon>
        <taxon>Ecdysozoa</taxon>
        <taxon>Nematoda</taxon>
        <taxon>Chromadorea</taxon>
        <taxon>Rhabditida</taxon>
        <taxon>Rhabditina</taxon>
        <taxon>Rhabditomorpha</taxon>
        <taxon>Strongyloidea</taxon>
        <taxon>Ancylostomatidae</taxon>
        <taxon>Ancylostomatinae</taxon>
        <taxon>Ancylostoma</taxon>
    </lineage>
</organism>
<protein>
    <submittedName>
        <fullName evidence="2">Uncharacterized protein</fullName>
    </submittedName>
</protein>
<gene>
    <name evidence="2" type="primary">Acey_s0189.g1204</name>
    <name evidence="2" type="ORF">Y032_0189g1204</name>
</gene>
<accession>A0A016SQ90</accession>
<sequence>MVHVEQWLMVLSLLMANNCLAKTNKGSVSLSARDVDEAEKYQAVVEFSFPDHVHGLCSDLSFTVNFTYMENPLDDESEFCRFEANTLACRRRDFLRNERDWIEVRFAFVSSYM</sequence>
<reference evidence="3" key="1">
    <citation type="journal article" date="2015" name="Nat. Genet.">
        <title>The genome and transcriptome of the zoonotic hookworm Ancylostoma ceylanicum identify infection-specific gene families.</title>
        <authorList>
            <person name="Schwarz E.M."/>
            <person name="Hu Y."/>
            <person name="Antoshechkin I."/>
            <person name="Miller M.M."/>
            <person name="Sternberg P.W."/>
            <person name="Aroian R.V."/>
        </authorList>
    </citation>
    <scope>NUCLEOTIDE SEQUENCE</scope>
    <source>
        <strain evidence="3">HY135</strain>
    </source>
</reference>
<evidence type="ECO:0000313" key="2">
    <source>
        <dbReference type="EMBL" id="EYB92873.1"/>
    </source>
</evidence>
<dbReference type="Proteomes" id="UP000024635">
    <property type="component" value="Unassembled WGS sequence"/>
</dbReference>
<feature type="signal peptide" evidence="1">
    <location>
        <begin position="1"/>
        <end position="21"/>
    </location>
</feature>
<evidence type="ECO:0000256" key="1">
    <source>
        <dbReference type="SAM" id="SignalP"/>
    </source>
</evidence>